<reference evidence="10 11" key="1">
    <citation type="submission" date="2016-10" db="EMBL/GenBank/DDBJ databases">
        <authorList>
            <person name="Varghese N."/>
            <person name="Submissions S."/>
        </authorList>
    </citation>
    <scope>NUCLEOTIDE SEQUENCE [LARGE SCALE GENOMIC DNA]</scope>
    <source>
        <strain evidence="10 11">DSM 9169</strain>
    </source>
</reference>
<evidence type="ECO:0000313" key="10">
    <source>
        <dbReference type="EMBL" id="SDT89790.1"/>
    </source>
</evidence>
<feature type="transmembrane region" description="Helical" evidence="9">
    <location>
        <begin position="298"/>
        <end position="325"/>
    </location>
</feature>
<evidence type="ECO:0000256" key="4">
    <source>
        <dbReference type="ARBA" id="ARBA00022692"/>
    </source>
</evidence>
<organism evidence="10 11">
    <name type="scientific">Schaalia radingae</name>
    <dbReference type="NCBI Taxonomy" id="131110"/>
    <lineage>
        <taxon>Bacteria</taxon>
        <taxon>Bacillati</taxon>
        <taxon>Actinomycetota</taxon>
        <taxon>Actinomycetes</taxon>
        <taxon>Actinomycetales</taxon>
        <taxon>Actinomycetaceae</taxon>
        <taxon>Schaalia</taxon>
    </lineage>
</organism>
<feature type="transmembrane region" description="Helical" evidence="9">
    <location>
        <begin position="27"/>
        <end position="47"/>
    </location>
</feature>
<feature type="transmembrane region" description="Helical" evidence="9">
    <location>
        <begin position="502"/>
        <end position="522"/>
    </location>
</feature>
<accession>A0ABY0V6B2</accession>
<evidence type="ECO:0000256" key="7">
    <source>
        <dbReference type="ARBA" id="ARBA00031174"/>
    </source>
</evidence>
<evidence type="ECO:0000256" key="1">
    <source>
        <dbReference type="ARBA" id="ARBA00004141"/>
    </source>
</evidence>
<evidence type="ECO:0000256" key="5">
    <source>
        <dbReference type="ARBA" id="ARBA00022989"/>
    </source>
</evidence>
<feature type="transmembrane region" description="Helical" evidence="9">
    <location>
        <begin position="543"/>
        <end position="571"/>
    </location>
</feature>
<comment type="similarity">
    <text evidence="2">Belongs to the SLC13A/DASS transporter (TC 2.A.47) family. NADC subfamily.</text>
</comment>
<evidence type="ECO:0000256" key="6">
    <source>
        <dbReference type="ARBA" id="ARBA00023136"/>
    </source>
</evidence>
<evidence type="ECO:0000313" key="11">
    <source>
        <dbReference type="Proteomes" id="UP000198976"/>
    </source>
</evidence>
<feature type="region of interest" description="Disordered" evidence="8">
    <location>
        <begin position="202"/>
        <end position="223"/>
    </location>
</feature>
<feature type="transmembrane region" description="Helical" evidence="9">
    <location>
        <begin position="124"/>
        <end position="142"/>
    </location>
</feature>
<feature type="transmembrane region" description="Helical" evidence="9">
    <location>
        <begin position="453"/>
        <end position="471"/>
    </location>
</feature>
<feature type="transmembrane region" description="Helical" evidence="9">
    <location>
        <begin position="376"/>
        <end position="399"/>
    </location>
</feature>
<feature type="transmembrane region" description="Helical" evidence="9">
    <location>
        <begin position="255"/>
        <end position="278"/>
    </location>
</feature>
<feature type="transmembrane region" description="Helical" evidence="9">
    <location>
        <begin position="478"/>
        <end position="496"/>
    </location>
</feature>
<feature type="transmembrane region" description="Helical" evidence="9">
    <location>
        <begin position="346"/>
        <end position="370"/>
    </location>
</feature>
<feature type="compositionally biased region" description="Basic and acidic residues" evidence="8">
    <location>
        <begin position="203"/>
        <end position="213"/>
    </location>
</feature>
<feature type="transmembrane region" description="Helical" evidence="9">
    <location>
        <begin position="162"/>
        <end position="186"/>
    </location>
</feature>
<feature type="transmembrane region" description="Helical" evidence="9">
    <location>
        <begin position="68"/>
        <end position="87"/>
    </location>
</feature>
<dbReference type="Proteomes" id="UP000198976">
    <property type="component" value="Chromosome I"/>
</dbReference>
<gene>
    <name evidence="10" type="ORF">SAMN04489714_0684</name>
</gene>
<keyword evidence="4 9" id="KW-0812">Transmembrane</keyword>
<dbReference type="EMBL" id="LT629792">
    <property type="protein sequence ID" value="SDT89790.1"/>
    <property type="molecule type" value="Genomic_DNA"/>
</dbReference>
<evidence type="ECO:0000256" key="9">
    <source>
        <dbReference type="SAM" id="Phobius"/>
    </source>
</evidence>
<feature type="transmembrane region" description="Helical" evidence="9">
    <location>
        <begin position="420"/>
        <end position="441"/>
    </location>
</feature>
<evidence type="ECO:0000256" key="8">
    <source>
        <dbReference type="SAM" id="MobiDB-lite"/>
    </source>
</evidence>
<evidence type="ECO:0000256" key="2">
    <source>
        <dbReference type="ARBA" id="ARBA00006772"/>
    </source>
</evidence>
<evidence type="ECO:0000256" key="3">
    <source>
        <dbReference type="ARBA" id="ARBA00020150"/>
    </source>
</evidence>
<name>A0ABY0V6B2_9ACTO</name>
<dbReference type="InterPro" id="IPR001898">
    <property type="entry name" value="SLC13A/DASS"/>
</dbReference>
<dbReference type="Pfam" id="PF00939">
    <property type="entry name" value="Na_sulph_symp"/>
    <property type="match status" value="1"/>
</dbReference>
<dbReference type="RefSeq" id="WP_092648408.1">
    <property type="nucleotide sequence ID" value="NZ_LT629792.1"/>
</dbReference>
<protein>
    <recommendedName>
        <fullName evidence="3">Sodium-dependent dicarboxylate transporter SdcS</fullName>
    </recommendedName>
    <alternativeName>
        <fullName evidence="7">Na(+)/dicarboxylate symporter</fullName>
    </alternativeName>
</protein>
<comment type="subcellular location">
    <subcellularLocation>
        <location evidence="1">Membrane</location>
        <topology evidence="1">Multi-pass membrane protein</topology>
    </subcellularLocation>
</comment>
<dbReference type="CDD" id="cd01115">
    <property type="entry name" value="SLC13_permease"/>
    <property type="match status" value="1"/>
</dbReference>
<feature type="transmembrane region" description="Helical" evidence="9">
    <location>
        <begin position="93"/>
        <end position="112"/>
    </location>
</feature>
<keyword evidence="11" id="KW-1185">Reference proteome</keyword>
<keyword evidence="6 9" id="KW-0472">Membrane</keyword>
<keyword evidence="5 9" id="KW-1133">Transmembrane helix</keyword>
<sequence>MSIPTLHTSSSHAAADDYVAPSRTVHLVRVAGLLGGPLLAVLVYFIMPDNAADIAAQGLSDEKLSTMNLDGLPIVAAVAILMGIWWMTEAIPLAATALIPMVVFPALQVDSFSGTAGPYASDTIYLFMGGFILALAMQRWNLHRRIALTVVNMVGTKPRQLVAGFMIATGFLSMWVSNTATAVMMLPIGMSVLQLVSQLEGSRQADSEDRPADAESVSGTARDATKGGVVAAIVQKGKDASETISKQTQLYHSKFAISLMLSIAYSASIGSLGTIIGTPPNSLLVAYLKENHDISIGFGQWMLVGVPLAVTFLAIGWFLLTYVLFPPEISEIPGGKKLIRSELKKLGPMGSGELLVGILFVAAAILWVFLPFFLKFFGIQIKGIDTIIGMGISLLLFIIPADPKRGVRLMNWESMKDLPWDIILLFGGGLALSGQFSHTGLSNWVGHSVEQLRTLPIIVILFTITALVLALTELTSNTATAAAFLPIIGGVAIGLGYGDMNILLFVIPAALAATCAFMLPVATPPNAIAYGSGYVRIVDMIKAGFWFNVVGIFLVMGTVLALAVPIFGLALTPSV</sequence>
<dbReference type="PANTHER" id="PTHR10283">
    <property type="entry name" value="SOLUTE CARRIER FAMILY 13 MEMBER"/>
    <property type="match status" value="1"/>
</dbReference>
<dbReference type="PANTHER" id="PTHR10283:SF82">
    <property type="entry name" value="SOLUTE CARRIER FAMILY 13 MEMBER 2"/>
    <property type="match status" value="1"/>
</dbReference>
<dbReference type="NCBIfam" id="TIGR00785">
    <property type="entry name" value="dass"/>
    <property type="match status" value="1"/>
</dbReference>
<proteinExistence type="inferred from homology"/>